<name>A0A2S2RA45_9HEMI</name>
<feature type="compositionally biased region" description="Low complexity" evidence="1">
    <location>
        <begin position="35"/>
        <end position="56"/>
    </location>
</feature>
<dbReference type="EMBL" id="GGMS01017640">
    <property type="protein sequence ID" value="MBY86843.1"/>
    <property type="molecule type" value="Transcribed_RNA"/>
</dbReference>
<feature type="compositionally biased region" description="Basic residues" evidence="1">
    <location>
        <begin position="93"/>
        <end position="112"/>
    </location>
</feature>
<dbReference type="AlphaFoldDB" id="A0A2S2RA45"/>
<feature type="region of interest" description="Disordered" evidence="1">
    <location>
        <begin position="34"/>
        <end position="81"/>
    </location>
</feature>
<evidence type="ECO:0000256" key="1">
    <source>
        <dbReference type="SAM" id="MobiDB-lite"/>
    </source>
</evidence>
<feature type="compositionally biased region" description="Low complexity" evidence="1">
    <location>
        <begin position="63"/>
        <end position="77"/>
    </location>
</feature>
<sequence length="238" mass="26252">MGFFSSIDLIIIYSERFSRKPFLARENMVNTGFWSSSSSSSGGIGSSNSNSDSSDSSADDTESGGAADSDGSSSSPSRLSRWSRKIRSFRHKIPSSSKHHHHHHRHHHNNRRHSTDMAVAGSSCVRCNGSTPPPLLSASAATAEGISCFPSHIPDLIMHPFRYSNLNRYIIISLRCSSTLAVYKRVGNSYVVFVPRLNNIIDNSINEGGGGNRVRIIICFVCRLYLLNHSLDLRVERT</sequence>
<reference evidence="2" key="1">
    <citation type="submission" date="2018-04" db="EMBL/GenBank/DDBJ databases">
        <title>Transcriptome assembly of Sipha flava.</title>
        <authorList>
            <person name="Scully E.D."/>
            <person name="Geib S.M."/>
            <person name="Palmer N.A."/>
            <person name="Koch K."/>
            <person name="Bradshaw J."/>
            <person name="Heng-Moss T."/>
            <person name="Sarath G."/>
        </authorList>
    </citation>
    <scope>NUCLEOTIDE SEQUENCE</scope>
</reference>
<protein>
    <submittedName>
        <fullName evidence="2">Uncharacterized protein</fullName>
    </submittedName>
</protein>
<proteinExistence type="predicted"/>
<organism evidence="2">
    <name type="scientific">Sipha flava</name>
    <name type="common">yellow sugarcane aphid</name>
    <dbReference type="NCBI Taxonomy" id="143950"/>
    <lineage>
        <taxon>Eukaryota</taxon>
        <taxon>Metazoa</taxon>
        <taxon>Ecdysozoa</taxon>
        <taxon>Arthropoda</taxon>
        <taxon>Hexapoda</taxon>
        <taxon>Insecta</taxon>
        <taxon>Pterygota</taxon>
        <taxon>Neoptera</taxon>
        <taxon>Paraneoptera</taxon>
        <taxon>Hemiptera</taxon>
        <taxon>Sternorrhyncha</taxon>
        <taxon>Aphidomorpha</taxon>
        <taxon>Aphidoidea</taxon>
        <taxon>Aphididae</taxon>
        <taxon>Sipha</taxon>
    </lineage>
</organism>
<feature type="region of interest" description="Disordered" evidence="1">
    <location>
        <begin position="93"/>
        <end position="114"/>
    </location>
</feature>
<accession>A0A2S2RA45</accession>
<gene>
    <name evidence="2" type="ORF">g.128442</name>
</gene>
<evidence type="ECO:0000313" key="2">
    <source>
        <dbReference type="EMBL" id="MBY86843.1"/>
    </source>
</evidence>